<proteinExistence type="inferred from homology"/>
<dbReference type="OMA" id="RFHQMDL"/>
<evidence type="ECO:0000313" key="5">
    <source>
        <dbReference type="Proteomes" id="UP000243459"/>
    </source>
</evidence>
<dbReference type="FunFam" id="3.30.559.10:FF:000008">
    <property type="entry name" value="Tryptamine hydroxycinnamoyl transferase"/>
    <property type="match status" value="1"/>
</dbReference>
<evidence type="ECO:0000313" key="4">
    <source>
        <dbReference type="EMBL" id="ONK64472.1"/>
    </source>
</evidence>
<dbReference type="Gramene" id="ONK64472">
    <property type="protein sequence ID" value="ONK64472"/>
    <property type="gene ID" value="A4U43_C07F26430"/>
</dbReference>
<accession>A0A5P1EF44</accession>
<evidence type="ECO:0000256" key="3">
    <source>
        <dbReference type="ARBA" id="ARBA00023315"/>
    </source>
</evidence>
<sequence length="454" mass="50250">MAIEITSSRILKPCTTPPHPLTNTLVPLTVFDLAAMDLHVATVHAYRAPMPENLEIIEGLCRVLAYFPHLAGRLTVDDSGQPCILLNNAGVRVVEARVGATLAEKMPLEGTTNTTELHPSVEDSGTNIGWCAMTLPLQVIEETIAPSAIKTIQLWWSRIGFTWPSMRKCRMAISLSQFLASWAEMVRNPSTTTVPSPYLDRSTFSIPRNPPHSDFNHLDIEFKQSSDSSDPKKPIKGPVTNFVAHFSAKFIAELKSKVPGRRSTFECLLAHLWRKITVARGLHEDEITSVRIAVNGRARMRPAVPMNFFGNMVLWAHPKAQAGDLVRLDHVHAVTVIRDAVSGTNDEYFKSFVDFGEIMKREGGHEGGHKLVGSAPESGSALCPNLEVDSWLRFNFHELDFGSGGPCAFLPPNLPVEGLMVFVPSYKETGGVDVYLALLEEHVEVFRRICYCLD</sequence>
<keyword evidence="3" id="KW-0012">Acyltransferase</keyword>
<dbReference type="EMBL" id="CM007387">
    <property type="protein sequence ID" value="ONK64472.1"/>
    <property type="molecule type" value="Genomic_DNA"/>
</dbReference>
<keyword evidence="2" id="KW-0808">Transferase</keyword>
<name>A0A5P1EF44_ASPOF</name>
<evidence type="ECO:0000256" key="2">
    <source>
        <dbReference type="ARBA" id="ARBA00022679"/>
    </source>
</evidence>
<protein>
    <submittedName>
        <fullName evidence="4">Uncharacterized protein</fullName>
    </submittedName>
</protein>
<gene>
    <name evidence="4" type="ORF">A4U43_C07F26430</name>
</gene>
<dbReference type="GO" id="GO:0016747">
    <property type="term" value="F:acyltransferase activity, transferring groups other than amino-acyl groups"/>
    <property type="evidence" value="ECO:0007669"/>
    <property type="project" value="TreeGrafter"/>
</dbReference>
<dbReference type="Pfam" id="PF02458">
    <property type="entry name" value="Transferase"/>
    <property type="match status" value="2"/>
</dbReference>
<dbReference type="Proteomes" id="UP000243459">
    <property type="component" value="Chromosome 7"/>
</dbReference>
<dbReference type="InterPro" id="IPR050317">
    <property type="entry name" value="Plant_Fungal_Acyltransferase"/>
</dbReference>
<reference evidence="5" key="1">
    <citation type="journal article" date="2017" name="Nat. Commun.">
        <title>The asparagus genome sheds light on the origin and evolution of a young Y chromosome.</title>
        <authorList>
            <person name="Harkess A."/>
            <person name="Zhou J."/>
            <person name="Xu C."/>
            <person name="Bowers J.E."/>
            <person name="Van der Hulst R."/>
            <person name="Ayyampalayam S."/>
            <person name="Mercati F."/>
            <person name="Riccardi P."/>
            <person name="McKain M.R."/>
            <person name="Kakrana A."/>
            <person name="Tang H."/>
            <person name="Ray J."/>
            <person name="Groenendijk J."/>
            <person name="Arikit S."/>
            <person name="Mathioni S.M."/>
            <person name="Nakano M."/>
            <person name="Shan H."/>
            <person name="Telgmann-Rauber A."/>
            <person name="Kanno A."/>
            <person name="Yue Z."/>
            <person name="Chen H."/>
            <person name="Li W."/>
            <person name="Chen Y."/>
            <person name="Xu X."/>
            <person name="Zhang Y."/>
            <person name="Luo S."/>
            <person name="Chen H."/>
            <person name="Gao J."/>
            <person name="Mao Z."/>
            <person name="Pires J.C."/>
            <person name="Luo M."/>
            <person name="Kudrna D."/>
            <person name="Wing R.A."/>
            <person name="Meyers B.C."/>
            <person name="Yi K."/>
            <person name="Kong H."/>
            <person name="Lavrijsen P."/>
            <person name="Sunseri F."/>
            <person name="Falavigna A."/>
            <person name="Ye Y."/>
            <person name="Leebens-Mack J.H."/>
            <person name="Chen G."/>
        </authorList>
    </citation>
    <scope>NUCLEOTIDE SEQUENCE [LARGE SCALE GENOMIC DNA]</scope>
    <source>
        <strain evidence="5">cv. DH0086</strain>
    </source>
</reference>
<dbReference type="Gene3D" id="3.30.559.10">
    <property type="entry name" value="Chloramphenicol acetyltransferase-like domain"/>
    <property type="match status" value="2"/>
</dbReference>
<organism evidence="4 5">
    <name type="scientific">Asparagus officinalis</name>
    <name type="common">Garden asparagus</name>
    <dbReference type="NCBI Taxonomy" id="4686"/>
    <lineage>
        <taxon>Eukaryota</taxon>
        <taxon>Viridiplantae</taxon>
        <taxon>Streptophyta</taxon>
        <taxon>Embryophyta</taxon>
        <taxon>Tracheophyta</taxon>
        <taxon>Spermatophyta</taxon>
        <taxon>Magnoliopsida</taxon>
        <taxon>Liliopsida</taxon>
        <taxon>Asparagales</taxon>
        <taxon>Asparagaceae</taxon>
        <taxon>Asparagoideae</taxon>
        <taxon>Asparagus</taxon>
    </lineage>
</organism>
<dbReference type="AlphaFoldDB" id="A0A5P1EF44"/>
<dbReference type="InterPro" id="IPR023213">
    <property type="entry name" value="CAT-like_dom_sf"/>
</dbReference>
<keyword evidence="5" id="KW-1185">Reference proteome</keyword>
<evidence type="ECO:0000256" key="1">
    <source>
        <dbReference type="ARBA" id="ARBA00009861"/>
    </source>
</evidence>
<comment type="similarity">
    <text evidence="1">Belongs to the plant acyltransferase family.</text>
</comment>
<dbReference type="PANTHER" id="PTHR31642">
    <property type="entry name" value="TRICHOTHECENE 3-O-ACETYLTRANSFERASE"/>
    <property type="match status" value="1"/>
</dbReference>
<dbReference type="PANTHER" id="PTHR31642:SF278">
    <property type="entry name" value="TRYPTAMINE HYDROXYCINNAMOYLTRANSFERASE 1"/>
    <property type="match status" value="1"/>
</dbReference>